<gene>
    <name evidence="1" type="ORF">DAPPUDRAFT_94822</name>
</gene>
<dbReference type="InParanoid" id="E9FT67"/>
<reference evidence="1 2" key="1">
    <citation type="journal article" date="2011" name="Science">
        <title>The ecoresponsive genome of Daphnia pulex.</title>
        <authorList>
            <person name="Colbourne J.K."/>
            <person name="Pfrender M.E."/>
            <person name="Gilbert D."/>
            <person name="Thomas W.K."/>
            <person name="Tucker A."/>
            <person name="Oakley T.H."/>
            <person name="Tokishita S."/>
            <person name="Aerts A."/>
            <person name="Arnold G.J."/>
            <person name="Basu M.K."/>
            <person name="Bauer D.J."/>
            <person name="Caceres C.E."/>
            <person name="Carmel L."/>
            <person name="Casola C."/>
            <person name="Choi J.H."/>
            <person name="Detter J.C."/>
            <person name="Dong Q."/>
            <person name="Dusheyko S."/>
            <person name="Eads B.D."/>
            <person name="Frohlich T."/>
            <person name="Geiler-Samerotte K.A."/>
            <person name="Gerlach D."/>
            <person name="Hatcher P."/>
            <person name="Jogdeo S."/>
            <person name="Krijgsveld J."/>
            <person name="Kriventseva E.V."/>
            <person name="Kultz D."/>
            <person name="Laforsch C."/>
            <person name="Lindquist E."/>
            <person name="Lopez J."/>
            <person name="Manak J.R."/>
            <person name="Muller J."/>
            <person name="Pangilinan J."/>
            <person name="Patwardhan R.P."/>
            <person name="Pitluck S."/>
            <person name="Pritham E.J."/>
            <person name="Rechtsteiner A."/>
            <person name="Rho M."/>
            <person name="Rogozin I.B."/>
            <person name="Sakarya O."/>
            <person name="Salamov A."/>
            <person name="Schaack S."/>
            <person name="Shapiro H."/>
            <person name="Shiga Y."/>
            <person name="Skalitzky C."/>
            <person name="Smith Z."/>
            <person name="Souvorov A."/>
            <person name="Sung W."/>
            <person name="Tang Z."/>
            <person name="Tsuchiya D."/>
            <person name="Tu H."/>
            <person name="Vos H."/>
            <person name="Wang M."/>
            <person name="Wolf Y.I."/>
            <person name="Yamagata H."/>
            <person name="Yamada T."/>
            <person name="Ye Y."/>
            <person name="Shaw J.R."/>
            <person name="Andrews J."/>
            <person name="Crease T.J."/>
            <person name="Tang H."/>
            <person name="Lucas S.M."/>
            <person name="Robertson H.M."/>
            <person name="Bork P."/>
            <person name="Koonin E.V."/>
            <person name="Zdobnov E.M."/>
            <person name="Grigoriev I.V."/>
            <person name="Lynch M."/>
            <person name="Boore J.L."/>
        </authorList>
    </citation>
    <scope>NUCLEOTIDE SEQUENCE [LARGE SCALE GENOMIC DNA]</scope>
</reference>
<dbReference type="HOGENOM" id="CLU_1801255_0_0_1"/>
<sequence>KDAALIAPGVFPSPPAESAAVAVRAALLPPRYCSEPAGVSPLPRLRLAEVRGSNRRLIMGPWAPEVAVVEAKPPPLLTPLPPAPPEPSNCDWDPKLLSSSLVKSWSGRNCCLSGQSGCLSPHRSLLLIVGQTFENFNCLQQYKD</sequence>
<evidence type="ECO:0000313" key="2">
    <source>
        <dbReference type="Proteomes" id="UP000000305"/>
    </source>
</evidence>
<protein>
    <submittedName>
        <fullName evidence="1">Uncharacterized protein</fullName>
    </submittedName>
</protein>
<proteinExistence type="predicted"/>
<name>E9FT67_DAPPU</name>
<evidence type="ECO:0000313" key="1">
    <source>
        <dbReference type="EMBL" id="EFX89700.1"/>
    </source>
</evidence>
<dbReference type="KEGG" id="dpx:DAPPUDRAFT_94822"/>
<dbReference type="EMBL" id="GL732524">
    <property type="protein sequence ID" value="EFX89700.1"/>
    <property type="molecule type" value="Genomic_DNA"/>
</dbReference>
<dbReference type="AlphaFoldDB" id="E9FT67"/>
<keyword evidence="2" id="KW-1185">Reference proteome</keyword>
<feature type="non-terminal residue" evidence="1">
    <location>
        <position position="1"/>
    </location>
</feature>
<accession>E9FT67</accession>
<organism evidence="1 2">
    <name type="scientific">Daphnia pulex</name>
    <name type="common">Water flea</name>
    <dbReference type="NCBI Taxonomy" id="6669"/>
    <lineage>
        <taxon>Eukaryota</taxon>
        <taxon>Metazoa</taxon>
        <taxon>Ecdysozoa</taxon>
        <taxon>Arthropoda</taxon>
        <taxon>Crustacea</taxon>
        <taxon>Branchiopoda</taxon>
        <taxon>Diplostraca</taxon>
        <taxon>Cladocera</taxon>
        <taxon>Anomopoda</taxon>
        <taxon>Daphniidae</taxon>
        <taxon>Daphnia</taxon>
    </lineage>
</organism>
<dbReference type="Proteomes" id="UP000000305">
    <property type="component" value="Unassembled WGS sequence"/>
</dbReference>